<dbReference type="AlphaFoldDB" id="A0A6A6I0G2"/>
<evidence type="ECO:0000256" key="1">
    <source>
        <dbReference type="ARBA" id="ARBA00022857"/>
    </source>
</evidence>
<dbReference type="InterPro" id="IPR051609">
    <property type="entry name" value="NmrA/Isoflavone_reductase-like"/>
</dbReference>
<dbReference type="RefSeq" id="XP_033678939.1">
    <property type="nucleotide sequence ID" value="XM_033830059.1"/>
</dbReference>
<sequence length="306" mass="33927">MASEKHILLIGAGELGTAFLPHLSELPDTHVIVGVRTPSKYSQLAGPNISLTSLDTTGPSDELAQNFAKYDVVISATGFGQAAGIVTKLAKEILEAGKLRKQAGQGKLWFFPWQWGVDYDITGDGQGLMPLFGEQKDVRDLLRAEAAGAYVKWTVMSTGIFMSFLFEQFWGIVDRQGDNITVRALRDWDHKVTVTDVQDIGKILSRVVAEDMEAENRVIYSAGDTVSYAQLADIVERVTGKAVVREEWTIQHLEKELAKEPDNLIKKYRLVFARDGVWWDKKLTVNHKLGVPVTDVETYAKGLFGA</sequence>
<keyword evidence="1" id="KW-0521">NADP</keyword>
<dbReference type="Proteomes" id="UP000800094">
    <property type="component" value="Unassembled WGS sequence"/>
</dbReference>
<dbReference type="PANTHER" id="PTHR47706:SF6">
    <property type="entry name" value="NMRA-LIKE FAMILY PROTEIN (AFU_ORTHOLOGUE AFUA_6G00280)"/>
    <property type="match status" value="1"/>
</dbReference>
<proteinExistence type="predicted"/>
<keyword evidence="5" id="KW-1185">Reference proteome</keyword>
<evidence type="ECO:0000256" key="2">
    <source>
        <dbReference type="ARBA" id="ARBA00023002"/>
    </source>
</evidence>
<dbReference type="InterPro" id="IPR008030">
    <property type="entry name" value="NmrA-like"/>
</dbReference>
<name>A0A6A6I0G2_9PLEO</name>
<dbReference type="OrthoDB" id="5283654at2759"/>
<organism evidence="4 5">
    <name type="scientific">Trematosphaeria pertusa</name>
    <dbReference type="NCBI Taxonomy" id="390896"/>
    <lineage>
        <taxon>Eukaryota</taxon>
        <taxon>Fungi</taxon>
        <taxon>Dikarya</taxon>
        <taxon>Ascomycota</taxon>
        <taxon>Pezizomycotina</taxon>
        <taxon>Dothideomycetes</taxon>
        <taxon>Pleosporomycetidae</taxon>
        <taxon>Pleosporales</taxon>
        <taxon>Massarineae</taxon>
        <taxon>Trematosphaeriaceae</taxon>
        <taxon>Trematosphaeria</taxon>
    </lineage>
</organism>
<feature type="domain" description="NmrA-like" evidence="3">
    <location>
        <begin position="4"/>
        <end position="260"/>
    </location>
</feature>
<dbReference type="GeneID" id="54583389"/>
<dbReference type="Gene3D" id="3.90.25.10">
    <property type="entry name" value="UDP-galactose 4-epimerase, domain 1"/>
    <property type="match status" value="1"/>
</dbReference>
<accession>A0A6A6I0G2</accession>
<evidence type="ECO:0000313" key="4">
    <source>
        <dbReference type="EMBL" id="KAF2243935.1"/>
    </source>
</evidence>
<dbReference type="SUPFAM" id="SSF51735">
    <property type="entry name" value="NAD(P)-binding Rossmann-fold domains"/>
    <property type="match status" value="1"/>
</dbReference>
<dbReference type="Pfam" id="PF05368">
    <property type="entry name" value="NmrA"/>
    <property type="match status" value="1"/>
</dbReference>
<keyword evidence="2" id="KW-0560">Oxidoreductase</keyword>
<dbReference type="PANTHER" id="PTHR47706">
    <property type="entry name" value="NMRA-LIKE FAMILY PROTEIN"/>
    <property type="match status" value="1"/>
</dbReference>
<reference evidence="4" key="1">
    <citation type="journal article" date="2020" name="Stud. Mycol.">
        <title>101 Dothideomycetes genomes: a test case for predicting lifestyles and emergence of pathogens.</title>
        <authorList>
            <person name="Haridas S."/>
            <person name="Albert R."/>
            <person name="Binder M."/>
            <person name="Bloem J."/>
            <person name="Labutti K."/>
            <person name="Salamov A."/>
            <person name="Andreopoulos B."/>
            <person name="Baker S."/>
            <person name="Barry K."/>
            <person name="Bills G."/>
            <person name="Bluhm B."/>
            <person name="Cannon C."/>
            <person name="Castanera R."/>
            <person name="Culley D."/>
            <person name="Daum C."/>
            <person name="Ezra D."/>
            <person name="Gonzalez J."/>
            <person name="Henrissat B."/>
            <person name="Kuo A."/>
            <person name="Liang C."/>
            <person name="Lipzen A."/>
            <person name="Lutzoni F."/>
            <person name="Magnuson J."/>
            <person name="Mondo S."/>
            <person name="Nolan M."/>
            <person name="Ohm R."/>
            <person name="Pangilinan J."/>
            <person name="Park H.-J."/>
            <person name="Ramirez L."/>
            <person name="Alfaro M."/>
            <person name="Sun H."/>
            <person name="Tritt A."/>
            <person name="Yoshinaga Y."/>
            <person name="Zwiers L.-H."/>
            <person name="Turgeon B."/>
            <person name="Goodwin S."/>
            <person name="Spatafora J."/>
            <person name="Crous P."/>
            <person name="Grigoriev I."/>
        </authorList>
    </citation>
    <scope>NUCLEOTIDE SEQUENCE</scope>
    <source>
        <strain evidence="4">CBS 122368</strain>
    </source>
</reference>
<dbReference type="GO" id="GO:0016491">
    <property type="term" value="F:oxidoreductase activity"/>
    <property type="evidence" value="ECO:0007669"/>
    <property type="project" value="UniProtKB-KW"/>
</dbReference>
<dbReference type="EMBL" id="ML987204">
    <property type="protein sequence ID" value="KAF2243935.1"/>
    <property type="molecule type" value="Genomic_DNA"/>
</dbReference>
<gene>
    <name evidence="4" type="ORF">BU26DRAFT_523481</name>
</gene>
<protein>
    <submittedName>
        <fullName evidence="4">NAD(P)-binding protein</fullName>
    </submittedName>
</protein>
<evidence type="ECO:0000259" key="3">
    <source>
        <dbReference type="Pfam" id="PF05368"/>
    </source>
</evidence>
<dbReference type="Gene3D" id="3.40.50.720">
    <property type="entry name" value="NAD(P)-binding Rossmann-like Domain"/>
    <property type="match status" value="1"/>
</dbReference>
<evidence type="ECO:0000313" key="5">
    <source>
        <dbReference type="Proteomes" id="UP000800094"/>
    </source>
</evidence>
<dbReference type="InterPro" id="IPR036291">
    <property type="entry name" value="NAD(P)-bd_dom_sf"/>
</dbReference>